<dbReference type="Proteomes" id="UP000054549">
    <property type="component" value="Unassembled WGS sequence"/>
</dbReference>
<accession>A0A0C2WRN4</accession>
<keyword evidence="2" id="KW-1185">Reference proteome</keyword>
<name>A0A0C2WRN4_AMAMK</name>
<dbReference type="HOGENOM" id="CLU_2670600_0_0_1"/>
<reference evidence="1 2" key="1">
    <citation type="submission" date="2014-04" db="EMBL/GenBank/DDBJ databases">
        <title>Evolutionary Origins and Diversification of the Mycorrhizal Mutualists.</title>
        <authorList>
            <consortium name="DOE Joint Genome Institute"/>
            <consortium name="Mycorrhizal Genomics Consortium"/>
            <person name="Kohler A."/>
            <person name="Kuo A."/>
            <person name="Nagy L.G."/>
            <person name="Floudas D."/>
            <person name="Copeland A."/>
            <person name="Barry K.W."/>
            <person name="Cichocki N."/>
            <person name="Veneault-Fourrey C."/>
            <person name="LaButti K."/>
            <person name="Lindquist E.A."/>
            <person name="Lipzen A."/>
            <person name="Lundell T."/>
            <person name="Morin E."/>
            <person name="Murat C."/>
            <person name="Riley R."/>
            <person name="Ohm R."/>
            <person name="Sun H."/>
            <person name="Tunlid A."/>
            <person name="Henrissat B."/>
            <person name="Grigoriev I.V."/>
            <person name="Hibbett D.S."/>
            <person name="Martin F."/>
        </authorList>
    </citation>
    <scope>NUCLEOTIDE SEQUENCE [LARGE SCALE GENOMIC DNA]</scope>
    <source>
        <strain evidence="1 2">Koide BX008</strain>
    </source>
</reference>
<protein>
    <submittedName>
        <fullName evidence="1">Uncharacterized protein</fullName>
    </submittedName>
</protein>
<proteinExistence type="predicted"/>
<sequence>MVLLFSRSDVREIKAQDQTSAMNKGSLKDLITKLSAETLEALAKRFNATTHSDKVLCQICLWRQDIRQRTTILRN</sequence>
<gene>
    <name evidence="1" type="ORF">M378DRAFT_169337</name>
</gene>
<dbReference type="AlphaFoldDB" id="A0A0C2WRN4"/>
<dbReference type="InParanoid" id="A0A0C2WRN4"/>
<organism evidence="1 2">
    <name type="scientific">Amanita muscaria (strain Koide BX008)</name>
    <dbReference type="NCBI Taxonomy" id="946122"/>
    <lineage>
        <taxon>Eukaryota</taxon>
        <taxon>Fungi</taxon>
        <taxon>Dikarya</taxon>
        <taxon>Basidiomycota</taxon>
        <taxon>Agaricomycotina</taxon>
        <taxon>Agaricomycetes</taxon>
        <taxon>Agaricomycetidae</taxon>
        <taxon>Agaricales</taxon>
        <taxon>Pluteineae</taxon>
        <taxon>Amanitaceae</taxon>
        <taxon>Amanita</taxon>
    </lineage>
</organism>
<evidence type="ECO:0000313" key="2">
    <source>
        <dbReference type="Proteomes" id="UP000054549"/>
    </source>
</evidence>
<evidence type="ECO:0000313" key="1">
    <source>
        <dbReference type="EMBL" id="KIL59411.1"/>
    </source>
</evidence>
<dbReference type="EMBL" id="KN818316">
    <property type="protein sequence ID" value="KIL59411.1"/>
    <property type="molecule type" value="Genomic_DNA"/>
</dbReference>